<gene>
    <name evidence="3" type="ORF">UFOVP1161_51</name>
    <name evidence="1" type="ORF">UFOVP501_51</name>
    <name evidence="2" type="ORF">UFOVP762_52</name>
</gene>
<dbReference type="EMBL" id="LR796717">
    <property type="protein sequence ID" value="CAB4161446.1"/>
    <property type="molecule type" value="Genomic_DNA"/>
</dbReference>
<sequence>MANNLTTPPANTLAFPQQPTAKELFLKSRDTSWADKFGGVTPYYPQQRYIDENLAPNLNITNMQLEALAQANQIARKNKLMSPKLLDAMLPTLLVEGASGTRGWGYPDTPEFQALRDKAGLTDNKRNPTLTTNAAGDFVLPTEYDRQLREAQMMHAMMAAKEKEYGTDLAIERWNGEGVTKRGDAIYADAKNHARKVEELTRLLADPKNAPMVRQWQALNARYAGAGPQEVREAPPVWNWEDYAVPGILGVPIAAARETLPSTNILRDIRRGIRNWTAPE</sequence>
<protein>
    <submittedName>
        <fullName evidence="1">Uncharacterized protein</fullName>
    </submittedName>
</protein>
<proteinExistence type="predicted"/>
<evidence type="ECO:0000313" key="1">
    <source>
        <dbReference type="EMBL" id="CAB4146630.1"/>
    </source>
</evidence>
<evidence type="ECO:0000313" key="2">
    <source>
        <dbReference type="EMBL" id="CAB4161446.1"/>
    </source>
</evidence>
<accession>A0A6J5MNK1</accession>
<name>A0A6J5MNK1_9CAUD</name>
<dbReference type="EMBL" id="LR796469">
    <property type="protein sequence ID" value="CAB4146630.1"/>
    <property type="molecule type" value="Genomic_DNA"/>
</dbReference>
<dbReference type="EMBL" id="LR797106">
    <property type="protein sequence ID" value="CAB4187539.1"/>
    <property type="molecule type" value="Genomic_DNA"/>
</dbReference>
<reference evidence="1" key="1">
    <citation type="submission" date="2020-04" db="EMBL/GenBank/DDBJ databases">
        <authorList>
            <person name="Chiriac C."/>
            <person name="Salcher M."/>
            <person name="Ghai R."/>
            <person name="Kavagutti S V."/>
        </authorList>
    </citation>
    <scope>NUCLEOTIDE SEQUENCE</scope>
</reference>
<organism evidence="1">
    <name type="scientific">uncultured Caudovirales phage</name>
    <dbReference type="NCBI Taxonomy" id="2100421"/>
    <lineage>
        <taxon>Viruses</taxon>
        <taxon>Duplodnaviria</taxon>
        <taxon>Heunggongvirae</taxon>
        <taxon>Uroviricota</taxon>
        <taxon>Caudoviricetes</taxon>
        <taxon>Peduoviridae</taxon>
        <taxon>Maltschvirus</taxon>
        <taxon>Maltschvirus maltsch</taxon>
    </lineage>
</organism>
<evidence type="ECO:0000313" key="3">
    <source>
        <dbReference type="EMBL" id="CAB4187539.1"/>
    </source>
</evidence>